<evidence type="ECO:0000313" key="1">
    <source>
        <dbReference type="EMBL" id="VWB77867.1"/>
    </source>
</evidence>
<reference evidence="1 2" key="1">
    <citation type="submission" date="2019-09" db="EMBL/GenBank/DDBJ databases">
        <authorList>
            <person name="Depoorter E."/>
        </authorList>
    </citation>
    <scope>NUCLEOTIDE SEQUENCE [LARGE SCALE GENOMIC DNA]</scope>
    <source>
        <strain evidence="1">LMG 24066</strain>
    </source>
</reference>
<comment type="caution">
    <text evidence="1">The sequence shown here is derived from an EMBL/GenBank/DDBJ whole genome shotgun (WGS) entry which is preliminary data.</text>
</comment>
<dbReference type="EMBL" id="CABVPX010000014">
    <property type="protein sequence ID" value="VWB77867.1"/>
    <property type="molecule type" value="Genomic_DNA"/>
</dbReference>
<sequence length="87" mass="9769">MSEKSVPKRQCTDEFKVETATLAESVGQHEAAWLGLRARDIVGFPFTQLTANLSPAIFLLWTCARTLTHAIVRRELRAARANWIGFP</sequence>
<accession>A0A9Q9SJP7</accession>
<proteinExistence type="predicted"/>
<dbReference type="AlphaFoldDB" id="A0A9Q9SJP7"/>
<organism evidence="1 2">
    <name type="scientific">Burkholderia arboris</name>
    <dbReference type="NCBI Taxonomy" id="488730"/>
    <lineage>
        <taxon>Bacteria</taxon>
        <taxon>Pseudomonadati</taxon>
        <taxon>Pseudomonadota</taxon>
        <taxon>Betaproteobacteria</taxon>
        <taxon>Burkholderiales</taxon>
        <taxon>Burkholderiaceae</taxon>
        <taxon>Burkholderia</taxon>
        <taxon>Burkholderia cepacia complex</taxon>
    </lineage>
</organism>
<dbReference type="Proteomes" id="UP000494172">
    <property type="component" value="Unassembled WGS sequence"/>
</dbReference>
<name>A0A9Q9SJP7_9BURK</name>
<evidence type="ECO:0000313" key="2">
    <source>
        <dbReference type="Proteomes" id="UP000494172"/>
    </source>
</evidence>
<gene>
    <name evidence="1" type="ORF">BAR24066_03669</name>
</gene>
<protein>
    <submittedName>
        <fullName evidence="1">Short-chain fatty acids transporter</fullName>
    </submittedName>
</protein>
<dbReference type="RefSeq" id="WP_174993058.1">
    <property type="nucleotide sequence ID" value="NZ_CABVPX010000014.1"/>
</dbReference>